<dbReference type="InterPro" id="IPR036770">
    <property type="entry name" value="Ankyrin_rpt-contain_sf"/>
</dbReference>
<dbReference type="InterPro" id="IPR050767">
    <property type="entry name" value="Sel1_AlgK"/>
</dbReference>
<feature type="repeat" description="ANK" evidence="1">
    <location>
        <begin position="210"/>
        <end position="242"/>
    </location>
</feature>
<accession>A0A839ENG0</accession>
<organism evidence="2 3">
    <name type="scientific">Phyllobacterium myrsinacearum</name>
    <dbReference type="NCBI Taxonomy" id="28101"/>
    <lineage>
        <taxon>Bacteria</taxon>
        <taxon>Pseudomonadati</taxon>
        <taxon>Pseudomonadota</taxon>
        <taxon>Alphaproteobacteria</taxon>
        <taxon>Hyphomicrobiales</taxon>
        <taxon>Phyllobacteriaceae</taxon>
        <taxon>Phyllobacterium</taxon>
    </lineage>
</organism>
<dbReference type="Gene3D" id="1.25.40.20">
    <property type="entry name" value="Ankyrin repeat-containing domain"/>
    <property type="match status" value="1"/>
</dbReference>
<keyword evidence="1" id="KW-0040">ANK repeat</keyword>
<dbReference type="Gene3D" id="1.25.40.10">
    <property type="entry name" value="Tetratricopeptide repeat domain"/>
    <property type="match status" value="1"/>
</dbReference>
<protein>
    <submittedName>
        <fullName evidence="2">TPR repeat protein</fullName>
    </submittedName>
</protein>
<dbReference type="SMART" id="SM00248">
    <property type="entry name" value="ANK"/>
    <property type="match status" value="3"/>
</dbReference>
<keyword evidence="3" id="KW-1185">Reference proteome</keyword>
<feature type="repeat" description="ANK" evidence="1">
    <location>
        <begin position="244"/>
        <end position="277"/>
    </location>
</feature>
<gene>
    <name evidence="2" type="ORF">FHW16_002742</name>
</gene>
<dbReference type="PROSITE" id="PS50297">
    <property type="entry name" value="ANK_REP_REGION"/>
    <property type="match status" value="2"/>
</dbReference>
<dbReference type="PROSITE" id="PS50088">
    <property type="entry name" value="ANK_REPEAT"/>
    <property type="match status" value="2"/>
</dbReference>
<dbReference type="SMART" id="SM00671">
    <property type="entry name" value="SEL1"/>
    <property type="match status" value="2"/>
</dbReference>
<evidence type="ECO:0000313" key="3">
    <source>
        <dbReference type="Proteomes" id="UP000549052"/>
    </source>
</evidence>
<name>A0A839ENG0_9HYPH</name>
<dbReference type="Proteomes" id="UP000549052">
    <property type="component" value="Unassembled WGS sequence"/>
</dbReference>
<comment type="caution">
    <text evidence="2">The sequence shown here is derived from an EMBL/GenBank/DDBJ whole genome shotgun (WGS) entry which is preliminary data.</text>
</comment>
<dbReference type="InterPro" id="IPR002110">
    <property type="entry name" value="Ankyrin_rpt"/>
</dbReference>
<evidence type="ECO:0000256" key="1">
    <source>
        <dbReference type="PROSITE-ProRule" id="PRU00023"/>
    </source>
</evidence>
<dbReference type="InterPro" id="IPR011990">
    <property type="entry name" value="TPR-like_helical_dom_sf"/>
</dbReference>
<dbReference type="SUPFAM" id="SSF48403">
    <property type="entry name" value="Ankyrin repeat"/>
    <property type="match status" value="1"/>
</dbReference>
<reference evidence="2 3" key="1">
    <citation type="submission" date="2020-07" db="EMBL/GenBank/DDBJ databases">
        <title>Genomic Encyclopedia of Type Strains, Phase IV (KMG-V): Genome sequencing to study the core and pangenomes of soil and plant-associated prokaryotes.</title>
        <authorList>
            <person name="Whitman W."/>
        </authorList>
    </citation>
    <scope>NUCLEOTIDE SEQUENCE [LARGE SCALE GENOMIC DNA]</scope>
    <source>
        <strain evidence="2 3">AN3</strain>
    </source>
</reference>
<dbReference type="SUPFAM" id="SSF81901">
    <property type="entry name" value="HCP-like"/>
    <property type="match status" value="1"/>
</dbReference>
<dbReference type="Pfam" id="PF12796">
    <property type="entry name" value="Ank_2"/>
    <property type="match status" value="1"/>
</dbReference>
<dbReference type="PANTHER" id="PTHR11102">
    <property type="entry name" value="SEL-1-LIKE PROTEIN"/>
    <property type="match status" value="1"/>
</dbReference>
<dbReference type="Pfam" id="PF08238">
    <property type="entry name" value="Sel1"/>
    <property type="match status" value="2"/>
</dbReference>
<sequence>MNTQFGGSNEIQVATFCTYPHASLVGVTMRQILIMLGSFAMVSLSVNAWADPGYDAYMNEDYATALKHWRPQAERGDAYSQFSIGVMYSNGEGVTQDDAKAIYWYRKAAENGEMEAQLVLGDIYRDGSGVKQDKKEAAKWYREAAKLGHAGAKYQLNQLSSDPCIQLSPNDNYVKGFKSTIFANIVTGKDVKKAKAMLACGASLNAVDGEGYYPIHLAATRSTRDMIELLLVSGAKVNERSTITGESPLHLAVIYNKDPAVIRTLLEHGADRNQINNAGKTPIQSTENPATIELLK</sequence>
<dbReference type="AlphaFoldDB" id="A0A839ENG0"/>
<dbReference type="InterPro" id="IPR006597">
    <property type="entry name" value="Sel1-like"/>
</dbReference>
<dbReference type="PANTHER" id="PTHR11102:SF160">
    <property type="entry name" value="ERAD-ASSOCIATED E3 UBIQUITIN-PROTEIN LIGASE COMPONENT HRD3"/>
    <property type="match status" value="1"/>
</dbReference>
<proteinExistence type="predicted"/>
<dbReference type="EMBL" id="JACGXN010000003">
    <property type="protein sequence ID" value="MBA8879024.1"/>
    <property type="molecule type" value="Genomic_DNA"/>
</dbReference>
<evidence type="ECO:0000313" key="2">
    <source>
        <dbReference type="EMBL" id="MBA8879024.1"/>
    </source>
</evidence>